<comment type="caution">
    <text evidence="2">The sequence shown here is derived from an EMBL/GenBank/DDBJ whole genome shotgun (WGS) entry which is preliminary data.</text>
</comment>
<evidence type="ECO:0000313" key="3">
    <source>
        <dbReference type="Proteomes" id="UP001642484"/>
    </source>
</evidence>
<proteinExistence type="predicted"/>
<evidence type="ECO:0000256" key="1">
    <source>
        <dbReference type="SAM" id="MobiDB-lite"/>
    </source>
</evidence>
<gene>
    <name evidence="2" type="ORF">CCMP2556_LOCUS38955</name>
</gene>
<protein>
    <submittedName>
        <fullName evidence="2">Uncharacterized protein</fullName>
    </submittedName>
</protein>
<feature type="region of interest" description="Disordered" evidence="1">
    <location>
        <begin position="786"/>
        <end position="818"/>
    </location>
</feature>
<reference evidence="2 3" key="1">
    <citation type="submission" date="2024-02" db="EMBL/GenBank/DDBJ databases">
        <authorList>
            <person name="Chen Y."/>
            <person name="Shah S."/>
            <person name="Dougan E. K."/>
            <person name="Thang M."/>
            <person name="Chan C."/>
        </authorList>
    </citation>
    <scope>NUCLEOTIDE SEQUENCE [LARGE SCALE GENOMIC DNA]</scope>
</reference>
<dbReference type="EMBL" id="CAXAMN010023615">
    <property type="protein sequence ID" value="CAK9079039.1"/>
    <property type="molecule type" value="Genomic_DNA"/>
</dbReference>
<evidence type="ECO:0000313" key="2">
    <source>
        <dbReference type="EMBL" id="CAK9079039.1"/>
    </source>
</evidence>
<dbReference type="Proteomes" id="UP001642484">
    <property type="component" value="Unassembled WGS sequence"/>
</dbReference>
<organism evidence="2 3">
    <name type="scientific">Durusdinium trenchii</name>
    <dbReference type="NCBI Taxonomy" id="1381693"/>
    <lineage>
        <taxon>Eukaryota</taxon>
        <taxon>Sar</taxon>
        <taxon>Alveolata</taxon>
        <taxon>Dinophyceae</taxon>
        <taxon>Suessiales</taxon>
        <taxon>Symbiodiniaceae</taxon>
        <taxon>Durusdinium</taxon>
    </lineage>
</organism>
<name>A0ABP0PVX0_9DINO</name>
<sequence>MDGETIKIPITCLRFTAPDDGLPCTDDWVGCFESMLFGGVDLQREPLDVSMQPETGWTRSTVVATFLLAASELDLSEPKNQEILKPLFKVTMGMDAAARSFRNLTLSYRGSERQPPNTLQLALRFSVVMEERANNGEHHSGMSTEDRLRDVIYSFHMSPGLQAKHRLDDEKIKSVYNIVAGTCSESRAVMRCHLDHSKWRECAFSTEQLRGQRWLLGASPKAQGCPPELKRCLTVSNESQKMHLQLVVHSYVEAGRRLRPAARPRMRLSSTQFENYADFACMYATALADARLLSTWTPEKEALVMKAFFQKDYMSDVEAVVASKLSSWKLTHLGLWVDLIEPPATPVKPCTTAELMEMEDLAAAAKFREVKAKIVQDMTDMAIHNVQLAETERRAHVVMVMHEKAQAQIGKSLCEAHMEKYCRVSFTTQSAPLDSKLEHIYRSAALQRKVEVGQLRTVLYIDCTKLGVVSQIEINMIGDLAESVLFRNPSRSILVLIPPLLVGSDAAGSLRKDWRKLEDKLLAVKVELRPWTLNLNQDDLHKNRELPSAFVCFLGVPDSSLPTKGTAHRSVRGNPEVDKKDINVFCSSHLWLRQALASGTFPAALQEGDFIVPGDTLHCNDSRRNYTDFQETSQWLGGPAVPKAILSNLCGEMKSGDGVVVVHPTCYDGAVELAGLQLGFAVAGSSSVEAHHKCAQDVVKTHLLKAWKTSAAPMDRQTPRYKKDVAQEDLPKKVEKPTLRVCQIDNQKLLLPRDVRQMFLQDPVWAPEWRELLVKFDQQWSTNGVAADGPVTSNPAPSNDVAKAEGTAEGEVKSEGFDWDAVFPGEPTSLDKLQAKHGAENLTEMPGIQNTTFLVGPGPTLYLLAKEVTILKPWEAPLIMHGAGVWLIGDKARKFSASSPNKGIPCSWTDDEPLVCIEDLAFKKNLDNANEMMVSVASDRINYNQLVAGQTGPLFSNFLL</sequence>
<keyword evidence="3" id="KW-1185">Reference proteome</keyword>
<accession>A0ABP0PVX0</accession>